<evidence type="ECO:0000256" key="7">
    <source>
        <dbReference type="ARBA" id="ARBA00019373"/>
    </source>
</evidence>
<dbReference type="GO" id="GO:0005886">
    <property type="term" value="C:plasma membrane"/>
    <property type="evidence" value="ECO:0007669"/>
    <property type="project" value="UniProtKB-SubCell"/>
</dbReference>
<dbReference type="GO" id="GO:0004605">
    <property type="term" value="F:phosphatidate cytidylyltransferase activity"/>
    <property type="evidence" value="ECO:0007669"/>
    <property type="project" value="UniProtKB-EC"/>
</dbReference>
<comment type="subcellular location">
    <subcellularLocation>
        <location evidence="2">Cell membrane</location>
        <topology evidence="2">Multi-pass membrane protein</topology>
    </subcellularLocation>
</comment>
<dbReference type="InterPro" id="IPR000374">
    <property type="entry name" value="PC_trans"/>
</dbReference>
<evidence type="ECO:0000256" key="11">
    <source>
        <dbReference type="ARBA" id="ARBA00022692"/>
    </source>
</evidence>
<evidence type="ECO:0000256" key="13">
    <source>
        <dbReference type="ARBA" id="ARBA00022989"/>
    </source>
</evidence>
<dbReference type="RefSeq" id="WP_149689497.1">
    <property type="nucleotide sequence ID" value="NZ_SDPQ02000002.1"/>
</dbReference>
<feature type="transmembrane region" description="Helical" evidence="20">
    <location>
        <begin position="54"/>
        <end position="73"/>
    </location>
</feature>
<sequence>MTSESPAETPESAETPAAAEKTSRAGRNLPASIAVGVGLIGLVIATLFIQKEAFIPVVVIALGIGVLELTRAFSTARIKIPVAPVLTGGTIMLVGSYWGGMETASVALALTIIGTLVWRLSDGAEGFVRDSSAGVFVLGYLYLMGSFVVLMLTEDDGPWRIIAFIVATIASDIGGYVAGVLFGKHPMAPTISPKKSWEGFTGSLIFGIAAGMVTITYALDGDWWVGIILGIAGVVFATLGDLSESLIKRDLGIKDMGDLLPGHGGLMDRLDSLIAVAPVAWLILHTLVPVT</sequence>
<feature type="transmembrane region" description="Helical" evidence="20">
    <location>
        <begin position="133"/>
        <end position="153"/>
    </location>
</feature>
<dbReference type="PROSITE" id="PS01315">
    <property type="entry name" value="CDS"/>
    <property type="match status" value="1"/>
</dbReference>
<feature type="compositionally biased region" description="Low complexity" evidence="19">
    <location>
        <begin position="1"/>
        <end position="20"/>
    </location>
</feature>
<comment type="catalytic activity">
    <reaction evidence="1 18">
        <text>a 1,2-diacyl-sn-glycero-3-phosphate + CTP + H(+) = a CDP-1,2-diacyl-sn-glycerol + diphosphate</text>
        <dbReference type="Rhea" id="RHEA:16229"/>
        <dbReference type="ChEBI" id="CHEBI:15378"/>
        <dbReference type="ChEBI" id="CHEBI:33019"/>
        <dbReference type="ChEBI" id="CHEBI:37563"/>
        <dbReference type="ChEBI" id="CHEBI:58332"/>
        <dbReference type="ChEBI" id="CHEBI:58608"/>
        <dbReference type="EC" id="2.7.7.41"/>
    </reaction>
</comment>
<comment type="similarity">
    <text evidence="5 18">Belongs to the CDS family.</text>
</comment>
<evidence type="ECO:0000256" key="3">
    <source>
        <dbReference type="ARBA" id="ARBA00005119"/>
    </source>
</evidence>
<keyword evidence="16" id="KW-0594">Phospholipid biosynthesis</keyword>
<evidence type="ECO:0000256" key="15">
    <source>
        <dbReference type="ARBA" id="ARBA00023136"/>
    </source>
</evidence>
<comment type="pathway">
    <text evidence="4">Lipid metabolism.</text>
</comment>
<evidence type="ECO:0000256" key="4">
    <source>
        <dbReference type="ARBA" id="ARBA00005189"/>
    </source>
</evidence>
<evidence type="ECO:0000256" key="19">
    <source>
        <dbReference type="SAM" id="MobiDB-lite"/>
    </source>
</evidence>
<evidence type="ECO:0000256" key="8">
    <source>
        <dbReference type="ARBA" id="ARBA00022475"/>
    </source>
</evidence>
<keyword evidence="15 20" id="KW-0472">Membrane</keyword>
<dbReference type="EMBL" id="SDPQ02000002">
    <property type="protein sequence ID" value="KAA1398066.1"/>
    <property type="molecule type" value="Genomic_DNA"/>
</dbReference>
<feature type="transmembrane region" description="Helical" evidence="20">
    <location>
        <begin position="104"/>
        <end position="121"/>
    </location>
</feature>
<keyword evidence="14" id="KW-0443">Lipid metabolism</keyword>
<keyword evidence="22" id="KW-1185">Reference proteome</keyword>
<accession>A0A5M4FFZ7</accession>
<evidence type="ECO:0000256" key="16">
    <source>
        <dbReference type="ARBA" id="ARBA00023209"/>
    </source>
</evidence>
<feature type="transmembrane region" description="Helical" evidence="20">
    <location>
        <begin position="223"/>
        <end position="242"/>
    </location>
</feature>
<keyword evidence="13 20" id="KW-1133">Transmembrane helix</keyword>
<evidence type="ECO:0000256" key="2">
    <source>
        <dbReference type="ARBA" id="ARBA00004651"/>
    </source>
</evidence>
<feature type="transmembrane region" description="Helical" evidence="20">
    <location>
        <begin position="199"/>
        <end position="217"/>
    </location>
</feature>
<evidence type="ECO:0000256" key="20">
    <source>
        <dbReference type="SAM" id="Phobius"/>
    </source>
</evidence>
<dbReference type="PANTHER" id="PTHR46382">
    <property type="entry name" value="PHOSPHATIDATE CYTIDYLYLTRANSFERASE"/>
    <property type="match status" value="1"/>
</dbReference>
<evidence type="ECO:0000256" key="10">
    <source>
        <dbReference type="ARBA" id="ARBA00022679"/>
    </source>
</evidence>
<keyword evidence="12 18" id="KW-0548">Nucleotidyltransferase</keyword>
<keyword evidence="10 18" id="KW-0808">Transferase</keyword>
<dbReference type="OrthoDB" id="9799199at2"/>
<evidence type="ECO:0000313" key="21">
    <source>
        <dbReference type="EMBL" id="KAA1398066.1"/>
    </source>
</evidence>
<evidence type="ECO:0000256" key="1">
    <source>
        <dbReference type="ARBA" id="ARBA00001698"/>
    </source>
</evidence>
<feature type="region of interest" description="Disordered" evidence="19">
    <location>
        <begin position="1"/>
        <end position="23"/>
    </location>
</feature>
<evidence type="ECO:0000256" key="18">
    <source>
        <dbReference type="RuleBase" id="RU003938"/>
    </source>
</evidence>
<feature type="transmembrane region" description="Helical" evidence="20">
    <location>
        <begin position="159"/>
        <end position="178"/>
    </location>
</feature>
<keyword evidence="8" id="KW-1003">Cell membrane</keyword>
<keyword evidence="17" id="KW-1208">Phospholipid metabolism</keyword>
<dbReference type="Pfam" id="PF01148">
    <property type="entry name" value="CTP_transf_1"/>
    <property type="match status" value="1"/>
</dbReference>
<name>A0A5M4FFZ7_9ACTN</name>
<organism evidence="21 22">
    <name type="scientific">Aeromicrobium ginsengisoli</name>
    <dbReference type="NCBI Taxonomy" id="363867"/>
    <lineage>
        <taxon>Bacteria</taxon>
        <taxon>Bacillati</taxon>
        <taxon>Actinomycetota</taxon>
        <taxon>Actinomycetes</taxon>
        <taxon>Propionibacteriales</taxon>
        <taxon>Nocardioidaceae</taxon>
        <taxon>Aeromicrobium</taxon>
    </lineage>
</organism>
<keyword evidence="11 18" id="KW-0812">Transmembrane</keyword>
<dbReference type="AlphaFoldDB" id="A0A5M4FFZ7"/>
<dbReference type="PANTHER" id="PTHR46382:SF1">
    <property type="entry name" value="PHOSPHATIDATE CYTIDYLYLTRANSFERASE"/>
    <property type="match status" value="1"/>
</dbReference>
<proteinExistence type="inferred from homology"/>
<dbReference type="UniPathway" id="UPA00557">
    <property type="reaction ID" value="UER00614"/>
</dbReference>
<protein>
    <recommendedName>
        <fullName evidence="7 18">Phosphatidate cytidylyltransferase</fullName>
        <ecNumber evidence="6 18">2.7.7.41</ecNumber>
    </recommendedName>
</protein>
<comment type="caution">
    <text evidence="21">The sequence shown here is derived from an EMBL/GenBank/DDBJ whole genome shotgun (WGS) entry which is preliminary data.</text>
</comment>
<keyword evidence="9" id="KW-0444">Lipid biosynthesis</keyword>
<evidence type="ECO:0000256" key="17">
    <source>
        <dbReference type="ARBA" id="ARBA00023264"/>
    </source>
</evidence>
<feature type="transmembrane region" description="Helical" evidence="20">
    <location>
        <begin position="29"/>
        <end position="48"/>
    </location>
</feature>
<dbReference type="Proteomes" id="UP000380867">
    <property type="component" value="Unassembled WGS sequence"/>
</dbReference>
<feature type="transmembrane region" description="Helical" evidence="20">
    <location>
        <begin position="80"/>
        <end position="98"/>
    </location>
</feature>
<evidence type="ECO:0000256" key="12">
    <source>
        <dbReference type="ARBA" id="ARBA00022695"/>
    </source>
</evidence>
<dbReference type="EC" id="2.7.7.41" evidence="6 18"/>
<reference evidence="21" key="1">
    <citation type="submission" date="2019-09" db="EMBL/GenBank/DDBJ databases">
        <authorList>
            <person name="Li J."/>
        </authorList>
    </citation>
    <scope>NUCLEOTIDE SEQUENCE [LARGE SCALE GENOMIC DNA]</scope>
    <source>
        <strain evidence="21">JCM 14732</strain>
    </source>
</reference>
<evidence type="ECO:0000256" key="6">
    <source>
        <dbReference type="ARBA" id="ARBA00012487"/>
    </source>
</evidence>
<gene>
    <name evidence="21" type="ORF">ESP70_012110</name>
</gene>
<evidence type="ECO:0000313" key="22">
    <source>
        <dbReference type="Proteomes" id="UP000380867"/>
    </source>
</evidence>
<evidence type="ECO:0000256" key="5">
    <source>
        <dbReference type="ARBA" id="ARBA00010185"/>
    </source>
</evidence>
<dbReference type="GO" id="GO:0016024">
    <property type="term" value="P:CDP-diacylglycerol biosynthetic process"/>
    <property type="evidence" value="ECO:0007669"/>
    <property type="project" value="UniProtKB-UniPathway"/>
</dbReference>
<evidence type="ECO:0000256" key="14">
    <source>
        <dbReference type="ARBA" id="ARBA00023098"/>
    </source>
</evidence>
<evidence type="ECO:0000256" key="9">
    <source>
        <dbReference type="ARBA" id="ARBA00022516"/>
    </source>
</evidence>
<comment type="pathway">
    <text evidence="3 18">Phospholipid metabolism; CDP-diacylglycerol biosynthesis; CDP-diacylglycerol from sn-glycerol 3-phosphate: step 3/3.</text>
</comment>